<evidence type="ECO:0000313" key="1">
    <source>
        <dbReference type="EMBL" id="SMR00809.1"/>
    </source>
</evidence>
<evidence type="ECO:0000313" key="2">
    <source>
        <dbReference type="EMBL" id="SMR01741.1"/>
    </source>
</evidence>
<name>A0A1Y6GS62_9XANT</name>
<protein>
    <submittedName>
        <fullName evidence="2">IS1478 transposase</fullName>
    </submittedName>
</protein>
<evidence type="ECO:0000313" key="4">
    <source>
        <dbReference type="Proteomes" id="UP000195953"/>
    </source>
</evidence>
<organism evidence="2 4">
    <name type="scientific">Xanthomonas fragariae</name>
    <dbReference type="NCBI Taxonomy" id="48664"/>
    <lineage>
        <taxon>Bacteria</taxon>
        <taxon>Pseudomonadati</taxon>
        <taxon>Pseudomonadota</taxon>
        <taxon>Gammaproteobacteria</taxon>
        <taxon>Lysobacterales</taxon>
        <taxon>Lysobacteraceae</taxon>
        <taxon>Xanthomonas</taxon>
    </lineage>
</organism>
<keyword evidence="3" id="KW-1185">Reference proteome</keyword>
<dbReference type="PANTHER" id="PTHR33803:SF3">
    <property type="entry name" value="BLL1974 PROTEIN"/>
    <property type="match status" value="1"/>
</dbReference>
<dbReference type="EMBL" id="LT853882">
    <property type="protein sequence ID" value="SMR00809.1"/>
    <property type="molecule type" value="Genomic_DNA"/>
</dbReference>
<dbReference type="Proteomes" id="UP000195953">
    <property type="component" value="Chromosome 1"/>
</dbReference>
<dbReference type="AlphaFoldDB" id="A0A1Y6GS62"/>
<sequence>MKEDCRLRRCRLKGAQDDALHVLGCAAGYNLRWLMRWIALLRAWIRAMG</sequence>
<proteinExistence type="predicted"/>
<reference evidence="2 4" key="2">
    <citation type="submission" date="2017-05" db="EMBL/GenBank/DDBJ databases">
        <authorList>
            <person name="Song R."/>
            <person name="Chenine A.L."/>
            <person name="Ruprecht R.M."/>
        </authorList>
    </citation>
    <scope>NUCLEOTIDE SEQUENCE [LARGE SCALE GENOMIC DNA]</scope>
    <source>
        <strain evidence="2">PD5205</strain>
    </source>
</reference>
<reference evidence="1 3" key="1">
    <citation type="submission" date="2017-05" db="EMBL/GenBank/DDBJ databases">
        <authorList>
            <person name="Blom J."/>
        </authorList>
    </citation>
    <scope>NUCLEOTIDE SEQUENCE [LARGE SCALE GENOMIC DNA]</scope>
    <source>
        <strain evidence="1">PD885</strain>
    </source>
</reference>
<gene>
    <name evidence="2" type="ORF">PD5205_00421</name>
    <name evidence="1" type="ORF">PD885_03588</name>
</gene>
<dbReference type="GeneID" id="61896409"/>
<dbReference type="RefSeq" id="WP_425477629.1">
    <property type="nucleotide sequence ID" value="NZ_CP016830.1"/>
</dbReference>
<evidence type="ECO:0000313" key="3">
    <source>
        <dbReference type="Proteomes" id="UP000195877"/>
    </source>
</evidence>
<dbReference type="Proteomes" id="UP000195877">
    <property type="component" value="Chromosome 1"/>
</dbReference>
<dbReference type="eggNOG" id="COG3039">
    <property type="taxonomic scope" value="Bacteria"/>
</dbReference>
<accession>A0A1Y6GS62</accession>
<dbReference type="PANTHER" id="PTHR33803">
    <property type="entry name" value="IS1478 TRANSPOSASE"/>
    <property type="match status" value="1"/>
</dbReference>
<dbReference type="EMBL" id="LT853885">
    <property type="protein sequence ID" value="SMR01741.1"/>
    <property type="molecule type" value="Genomic_DNA"/>
</dbReference>